<dbReference type="Proteomes" id="UP000095765">
    <property type="component" value="Unassembled WGS sequence"/>
</dbReference>
<evidence type="ECO:0000313" key="1">
    <source>
        <dbReference type="EMBL" id="CUQ21201.1"/>
    </source>
</evidence>
<evidence type="ECO:0000313" key="2">
    <source>
        <dbReference type="Proteomes" id="UP000095765"/>
    </source>
</evidence>
<organism evidence="1 2">
    <name type="scientific">Anaerotruncus colihominis</name>
    <dbReference type="NCBI Taxonomy" id="169435"/>
    <lineage>
        <taxon>Bacteria</taxon>
        <taxon>Bacillati</taxon>
        <taxon>Bacillota</taxon>
        <taxon>Clostridia</taxon>
        <taxon>Eubacteriales</taxon>
        <taxon>Oscillospiraceae</taxon>
        <taxon>Anaerotruncus</taxon>
    </lineage>
</organism>
<proteinExistence type="predicted"/>
<protein>
    <submittedName>
        <fullName evidence="1">Uncharacterized protein</fullName>
    </submittedName>
</protein>
<gene>
    <name evidence="1" type="ORF">ERS852551_03564</name>
</gene>
<dbReference type="EMBL" id="CZBE01000036">
    <property type="protein sequence ID" value="CUQ21201.1"/>
    <property type="molecule type" value="Genomic_DNA"/>
</dbReference>
<dbReference type="AlphaFoldDB" id="A0A174UK88"/>
<sequence length="171" mass="18749">MNGQDCGQLTLFPEDSRASLFPSPGSAEAVRMTVTSGQKCCALLKNSGPLGSLAKMLLESSIWRSTRRYLIWKPKATPQGRLLFRLAPSTPRTDGIDALLLPTPAASDTRGQNDYQKTLKRLSQGQRAHLGQLPNFLMVLIGCKGRVNPVFYEEIMGFPIGWTDLEASGRP</sequence>
<reference evidence="1 2" key="1">
    <citation type="submission" date="2015-09" db="EMBL/GenBank/DDBJ databases">
        <authorList>
            <consortium name="Pathogen Informatics"/>
        </authorList>
    </citation>
    <scope>NUCLEOTIDE SEQUENCE [LARGE SCALE GENOMIC DNA]</scope>
    <source>
        <strain evidence="1 2">2789STDY5834939</strain>
    </source>
</reference>
<name>A0A174UK88_9FIRM</name>
<accession>A0A174UK88</accession>